<evidence type="ECO:0000256" key="8">
    <source>
        <dbReference type="ARBA" id="ARBA00023004"/>
    </source>
</evidence>
<evidence type="ECO:0000256" key="5">
    <source>
        <dbReference type="ARBA" id="ARBA00022679"/>
    </source>
</evidence>
<keyword evidence="11" id="KW-0004">4Fe-4S</keyword>
<keyword evidence="9" id="KW-0411">Iron-sulfur</keyword>
<keyword evidence="7" id="KW-0479">Metal-binding</keyword>
<comment type="cofactor">
    <cofactor evidence="11">
        <name>[4Fe-4S] cluster</name>
        <dbReference type="ChEBI" id="CHEBI:49883"/>
    </cofactor>
    <text evidence="11">Binds 1 [4Fe-4S] cluster per subunit. The cluster is coordinated with 3 cysteines and an exchangeable S-adenosyl-L-methionine.</text>
</comment>
<evidence type="ECO:0000256" key="7">
    <source>
        <dbReference type="ARBA" id="ARBA00022723"/>
    </source>
</evidence>
<comment type="caution">
    <text evidence="12">The sequence shown here is derived from an EMBL/GenBank/DDBJ whole genome shotgun (WGS) entry which is preliminary data.</text>
</comment>
<organism evidence="12 13">
    <name type="scientific">Labeo rohita</name>
    <name type="common">Indian major carp</name>
    <name type="synonym">Cyprinus rohita</name>
    <dbReference type="NCBI Taxonomy" id="84645"/>
    <lineage>
        <taxon>Eukaryota</taxon>
        <taxon>Metazoa</taxon>
        <taxon>Chordata</taxon>
        <taxon>Craniata</taxon>
        <taxon>Vertebrata</taxon>
        <taxon>Euteleostomi</taxon>
        <taxon>Actinopterygii</taxon>
        <taxon>Neopterygii</taxon>
        <taxon>Teleostei</taxon>
        <taxon>Ostariophysi</taxon>
        <taxon>Cypriniformes</taxon>
        <taxon>Cyprinidae</taxon>
        <taxon>Labeoninae</taxon>
        <taxon>Labeonini</taxon>
        <taxon>Labeo</taxon>
    </lineage>
</organism>
<sequence length="528" mass="59069">MASTVDLLTSVLCSMSNACFTPRALVWGKMAAPTSEIEVVTAKKPNVRGPRRVANQIPDEILKDPELSEAIKALPANYNFEIHKTIWRVRQAKAKRVALQLPEGLQMFACVIADIIESVLLRPVDEDGDRYLLALFIRQCCCGPRPTAPVGEMSELVWRKDPGMGPTIPIPDSHCTAELFTEADTLVMGDVTYGACCVDDFTARALGADFMVHYGHSCLKNNRREGNEAMETVTESMTLIDNSCNCIPIDSTEGIKMLYVFVDIQIDTAHFLDTLRFNFPRGHSLALVSTIQFVAALQAASAELKPDYEVLVPQCRPLSPGEILGCTSPRLEKQVNAIIYLGDGRFHLESIMIANPDIPAYRYDPYNKVFSREYYDHEAMRATRLQAIESARSAQRWGLILGTLGRQGNPKILEHLESRLESLGRSFTRVLLSEIFPGKLELLADVDAWVQIACPRLSIDWGTAFSKPLLSPYEAAVALQQVEWQEVYPMDFYSNQSLGAWTPNHQDNQPKRPSRKPMQFLKTCMAHQ</sequence>
<name>A0A498LH34_LABRO</name>
<accession>A0A498LH34</accession>
<dbReference type="GO" id="GO:0017183">
    <property type="term" value="P:protein histidyl modification to diphthamide"/>
    <property type="evidence" value="ECO:0007669"/>
    <property type="project" value="UniProtKB-UniRule"/>
</dbReference>
<dbReference type="NCBIfam" id="TIGR00322">
    <property type="entry name" value="diphth2_R"/>
    <property type="match status" value="2"/>
</dbReference>
<dbReference type="Proteomes" id="UP000290572">
    <property type="component" value="Unassembled WGS sequence"/>
</dbReference>
<evidence type="ECO:0000256" key="6">
    <source>
        <dbReference type="ARBA" id="ARBA00022691"/>
    </source>
</evidence>
<dbReference type="FunFam" id="3.40.50.11850:FF:000001">
    <property type="entry name" value="2-(3-amino-3-carboxypropyl)histidine synthase subunit 1"/>
    <property type="match status" value="1"/>
</dbReference>
<keyword evidence="5 11" id="KW-0808">Transferase</keyword>
<dbReference type="InterPro" id="IPR042263">
    <property type="entry name" value="DPH1/DPH2_1"/>
</dbReference>
<comment type="catalytic activity">
    <reaction evidence="10 11">
        <text>L-histidyl-[translation elongation factor 2] + S-adenosyl-L-methionine = 2-[(3S)-amino-3-carboxypropyl]-L-histidyl-[translation elongation factor 2] + S-methyl-5'-thioadenosine + H(+)</text>
        <dbReference type="Rhea" id="RHEA:36783"/>
        <dbReference type="Rhea" id="RHEA-COMP:9748"/>
        <dbReference type="Rhea" id="RHEA-COMP:9749"/>
        <dbReference type="ChEBI" id="CHEBI:15378"/>
        <dbReference type="ChEBI" id="CHEBI:17509"/>
        <dbReference type="ChEBI" id="CHEBI:29979"/>
        <dbReference type="ChEBI" id="CHEBI:59789"/>
        <dbReference type="ChEBI" id="CHEBI:73995"/>
        <dbReference type="EC" id="2.5.1.108"/>
    </reaction>
</comment>
<dbReference type="GO" id="GO:0046872">
    <property type="term" value="F:metal ion binding"/>
    <property type="evidence" value="ECO:0007669"/>
    <property type="project" value="UniProtKB-KW"/>
</dbReference>
<dbReference type="EMBL" id="QBIY01013344">
    <property type="protein sequence ID" value="RXN07619.1"/>
    <property type="molecule type" value="Genomic_DNA"/>
</dbReference>
<evidence type="ECO:0000256" key="2">
    <source>
        <dbReference type="ARBA" id="ARBA00010173"/>
    </source>
</evidence>
<keyword evidence="13" id="KW-1185">Reference proteome</keyword>
<evidence type="ECO:0000313" key="12">
    <source>
        <dbReference type="EMBL" id="RXN07619.1"/>
    </source>
</evidence>
<evidence type="ECO:0000256" key="9">
    <source>
        <dbReference type="ARBA" id="ARBA00023014"/>
    </source>
</evidence>
<dbReference type="EC" id="2.5.1.108" evidence="3 11"/>
<protein>
    <recommendedName>
        <fullName evidence="4 11">2-(3-amino-3-carboxypropyl)histidine synthase subunit 1</fullName>
        <ecNumber evidence="3 11">2.5.1.108</ecNumber>
    </recommendedName>
</protein>
<dbReference type="InterPro" id="IPR035435">
    <property type="entry name" value="DPH1/DPH2_euk_archaea"/>
</dbReference>
<dbReference type="STRING" id="84645.A0A498LH34"/>
<dbReference type="InterPro" id="IPR042264">
    <property type="entry name" value="DPH1/DPH2_2"/>
</dbReference>
<dbReference type="SFLD" id="SFLDS00032">
    <property type="entry name" value="Radical_SAM_3-amino-3-carboxyp"/>
    <property type="match status" value="1"/>
</dbReference>
<evidence type="ECO:0000256" key="10">
    <source>
        <dbReference type="ARBA" id="ARBA00048403"/>
    </source>
</evidence>
<evidence type="ECO:0000256" key="4">
    <source>
        <dbReference type="ARBA" id="ARBA00021915"/>
    </source>
</evidence>
<dbReference type="GO" id="GO:0051539">
    <property type="term" value="F:4 iron, 4 sulfur cluster binding"/>
    <property type="evidence" value="ECO:0007669"/>
    <property type="project" value="UniProtKB-UniRule"/>
</dbReference>
<gene>
    <name evidence="12" type="ORF">ROHU_011849</name>
</gene>
<dbReference type="InterPro" id="IPR042265">
    <property type="entry name" value="DPH1/DPH2_3"/>
</dbReference>
<dbReference type="Pfam" id="PF01866">
    <property type="entry name" value="Diphthamide_syn"/>
    <property type="match status" value="1"/>
</dbReference>
<keyword evidence="6 11" id="KW-0949">S-adenosyl-L-methionine</keyword>
<evidence type="ECO:0000256" key="1">
    <source>
        <dbReference type="ARBA" id="ARBA00005156"/>
    </source>
</evidence>
<reference evidence="12 13" key="1">
    <citation type="submission" date="2018-03" db="EMBL/GenBank/DDBJ databases">
        <title>Draft genome sequence of Rohu Carp (Labeo rohita).</title>
        <authorList>
            <person name="Das P."/>
            <person name="Kushwaha B."/>
            <person name="Joshi C.G."/>
            <person name="Kumar D."/>
            <person name="Nagpure N.S."/>
            <person name="Sahoo L."/>
            <person name="Das S.P."/>
            <person name="Bit A."/>
            <person name="Patnaik S."/>
            <person name="Meher P.K."/>
            <person name="Jayasankar P."/>
            <person name="Koringa P.G."/>
            <person name="Patel N.V."/>
            <person name="Hinsu A.T."/>
            <person name="Kumar R."/>
            <person name="Pandey M."/>
            <person name="Agarwal S."/>
            <person name="Srivastava S."/>
            <person name="Singh M."/>
            <person name="Iquebal M.A."/>
            <person name="Jaiswal S."/>
            <person name="Angadi U.B."/>
            <person name="Kumar N."/>
            <person name="Raza M."/>
            <person name="Shah T.M."/>
            <person name="Rai A."/>
            <person name="Jena J.K."/>
        </authorList>
    </citation>
    <scope>NUCLEOTIDE SEQUENCE [LARGE SCALE GENOMIC DNA]</scope>
    <source>
        <strain evidence="12">DASCIFA01</strain>
        <tissue evidence="12">Testis</tissue>
    </source>
</reference>
<keyword evidence="14" id="KW-1267">Proteomics identification</keyword>
<dbReference type="Gene3D" id="3.40.50.11840">
    <property type="entry name" value="Diphthamide synthesis DPH1/DPH2 domain 1"/>
    <property type="match status" value="2"/>
</dbReference>
<dbReference type="Gene3D" id="3.40.50.11860">
    <property type="entry name" value="Diphthamide synthesis DPH1/DPH2 domain 3"/>
    <property type="match status" value="1"/>
</dbReference>
<comment type="pathway">
    <text evidence="1 11">Protein modification; peptidyl-diphthamide biosynthesis.</text>
</comment>
<comment type="function">
    <text evidence="11">Catalyzes the first step of diphthamide biosynthesis, a post-translational modification of histidine which occurs in elongation factor 2.</text>
</comment>
<comment type="similarity">
    <text evidence="2 11">Belongs to the DPH1/DPH2 family. DPH1 subfamily.</text>
</comment>
<evidence type="ECO:0000256" key="3">
    <source>
        <dbReference type="ARBA" id="ARBA00012221"/>
    </source>
</evidence>
<dbReference type="PANTHER" id="PTHR10762:SF1">
    <property type="entry name" value="2-(3-AMINO-3-CARBOXYPROPYL)HISTIDINE SYNTHASE SUBUNIT 1"/>
    <property type="match status" value="1"/>
</dbReference>
<dbReference type="PANTHER" id="PTHR10762">
    <property type="entry name" value="DIPHTHAMIDE BIOSYNTHESIS PROTEIN"/>
    <property type="match status" value="1"/>
</dbReference>
<evidence type="ECO:0000313" key="13">
    <source>
        <dbReference type="Proteomes" id="UP000290572"/>
    </source>
</evidence>
<evidence type="ECO:0000256" key="11">
    <source>
        <dbReference type="PIRNR" id="PIRNR004967"/>
    </source>
</evidence>
<dbReference type="InterPro" id="IPR016435">
    <property type="entry name" value="DPH1/DPH2"/>
</dbReference>
<dbReference type="UniPathway" id="UPA00559"/>
<keyword evidence="8" id="KW-0408">Iron</keyword>
<dbReference type="Gene3D" id="3.40.50.11850">
    <property type="entry name" value="Diphthamide synthesis DPH1/DPH2 domain 2"/>
    <property type="match status" value="1"/>
</dbReference>
<dbReference type="GO" id="GO:0090560">
    <property type="term" value="F:2-(3-amino-3-carboxypropyl)histidine synthase activity"/>
    <property type="evidence" value="ECO:0007669"/>
    <property type="project" value="UniProtKB-UniRule"/>
</dbReference>
<dbReference type="AlphaFoldDB" id="A0A498LH34"/>
<dbReference type="FunFam" id="3.40.50.11860:FF:000002">
    <property type="entry name" value="2-(3-amino-3-carboxypropyl)histidine synthase subunit 1"/>
    <property type="match status" value="1"/>
</dbReference>
<dbReference type="PIRSF" id="PIRSF004967">
    <property type="entry name" value="DPH1"/>
    <property type="match status" value="1"/>
</dbReference>
<evidence type="ECO:0007829" key="14">
    <source>
        <dbReference type="PeptideAtlas" id="A0A498LH34"/>
    </source>
</evidence>
<proteinExistence type="evidence at protein level"/>